<proteinExistence type="predicted"/>
<protein>
    <recommendedName>
        <fullName evidence="3">Exostosin GT47 domain-containing protein</fullName>
    </recommendedName>
</protein>
<evidence type="ECO:0000313" key="2">
    <source>
        <dbReference type="EMBL" id="CAD9482959.1"/>
    </source>
</evidence>
<evidence type="ECO:0008006" key="3">
    <source>
        <dbReference type="Google" id="ProtNLM"/>
    </source>
</evidence>
<keyword evidence="1" id="KW-0472">Membrane</keyword>
<keyword evidence="1" id="KW-0812">Transmembrane</keyword>
<keyword evidence="1" id="KW-1133">Transmembrane helix</keyword>
<organism evidence="2">
    <name type="scientific">Haptolina brevifila</name>
    <dbReference type="NCBI Taxonomy" id="156173"/>
    <lineage>
        <taxon>Eukaryota</taxon>
        <taxon>Haptista</taxon>
        <taxon>Haptophyta</taxon>
        <taxon>Prymnesiophyceae</taxon>
        <taxon>Prymnesiales</taxon>
        <taxon>Prymnesiaceae</taxon>
        <taxon>Haptolina</taxon>
    </lineage>
</organism>
<dbReference type="EMBL" id="HBGU01046728">
    <property type="protein sequence ID" value="CAD9482959.1"/>
    <property type="molecule type" value="Transcribed_RNA"/>
</dbReference>
<dbReference type="AlphaFoldDB" id="A0A7S2H812"/>
<accession>A0A7S2H812</accession>
<sequence length="166" mass="18718">MSPPTQYCHLFSPTLAQAFNPWAPLHLYTSLALICIVSFCLTSSGLEFLCGKAIIDAAALGCIPVFFHPAQPSLWPLHWNASLASITFDWTTVRAAKWPAQRASKVFHQLSRIPRARVSEMRRVLRGMTSRLTYRGEDARHAACRRPNSPDAIDILVQWLQNHHAR</sequence>
<gene>
    <name evidence="2" type="ORF">CBRE1094_LOCUS25454</name>
</gene>
<reference evidence="2" key="1">
    <citation type="submission" date="2021-01" db="EMBL/GenBank/DDBJ databases">
        <authorList>
            <person name="Corre E."/>
            <person name="Pelletier E."/>
            <person name="Niang G."/>
            <person name="Scheremetjew M."/>
            <person name="Finn R."/>
            <person name="Kale V."/>
            <person name="Holt S."/>
            <person name="Cochrane G."/>
            <person name="Meng A."/>
            <person name="Brown T."/>
            <person name="Cohen L."/>
        </authorList>
    </citation>
    <scope>NUCLEOTIDE SEQUENCE</scope>
    <source>
        <strain evidence="2">UTEX LB 985</strain>
    </source>
</reference>
<feature type="transmembrane region" description="Helical" evidence="1">
    <location>
        <begin position="25"/>
        <end position="46"/>
    </location>
</feature>
<name>A0A7S2H812_9EUKA</name>
<evidence type="ECO:0000256" key="1">
    <source>
        <dbReference type="SAM" id="Phobius"/>
    </source>
</evidence>